<proteinExistence type="predicted"/>
<name>H0HM20_9HYPH</name>
<dbReference type="Proteomes" id="UP000003250">
    <property type="component" value="Unassembled WGS sequence"/>
</dbReference>
<dbReference type="PATRIC" id="fig|1107882.3.peg.1170"/>
<feature type="compositionally biased region" description="Basic and acidic residues" evidence="1">
    <location>
        <begin position="42"/>
        <end position="51"/>
    </location>
</feature>
<feature type="region of interest" description="Disordered" evidence="1">
    <location>
        <begin position="1"/>
        <end position="51"/>
    </location>
</feature>
<dbReference type="AlphaFoldDB" id="H0HM20"/>
<reference evidence="2 3" key="1">
    <citation type="journal article" date="2012" name="J. Bacteriol.">
        <title>Draft Genome Sequence of Mesorhizobium alhagi CCNWXJ12-2T, a Novel Salt-Resistant Species Isolated from the Desert of Northwestern China.</title>
        <authorList>
            <person name="Zhou M."/>
            <person name="Chen W."/>
            <person name="Chen H."/>
            <person name="Wei G."/>
        </authorList>
    </citation>
    <scope>NUCLEOTIDE SEQUENCE [LARGE SCALE GENOMIC DNA]</scope>
    <source>
        <strain evidence="2 3">CCNWXJ12-2</strain>
    </source>
</reference>
<accession>H0HM20</accession>
<keyword evidence="3" id="KW-1185">Reference proteome</keyword>
<gene>
    <name evidence="2" type="ORF">MAXJ12_05918</name>
</gene>
<dbReference type="EMBL" id="AHAM01000038">
    <property type="protein sequence ID" value="EHK58212.1"/>
    <property type="molecule type" value="Genomic_DNA"/>
</dbReference>
<protein>
    <submittedName>
        <fullName evidence="2">Uncharacterized protein</fullName>
    </submittedName>
</protein>
<evidence type="ECO:0000256" key="1">
    <source>
        <dbReference type="SAM" id="MobiDB-lite"/>
    </source>
</evidence>
<feature type="compositionally biased region" description="Basic and acidic residues" evidence="1">
    <location>
        <begin position="24"/>
        <end position="34"/>
    </location>
</feature>
<dbReference type="RefSeq" id="WP_008834832.1">
    <property type="nucleotide sequence ID" value="NZ_AHAM01000038.1"/>
</dbReference>
<evidence type="ECO:0000313" key="2">
    <source>
        <dbReference type="EMBL" id="EHK58212.1"/>
    </source>
</evidence>
<sequence length="51" mass="5483">MAMNLKDASTAKKPKGTRGGNRGGDQKKKDEQPRKSSQAAGKDPDRGEARK</sequence>
<evidence type="ECO:0000313" key="3">
    <source>
        <dbReference type="Proteomes" id="UP000003250"/>
    </source>
</evidence>
<organism evidence="2 3">
    <name type="scientific">Mesorhizobium alhagi CCNWXJ12-2</name>
    <dbReference type="NCBI Taxonomy" id="1107882"/>
    <lineage>
        <taxon>Bacteria</taxon>
        <taxon>Pseudomonadati</taxon>
        <taxon>Pseudomonadota</taxon>
        <taxon>Alphaproteobacteria</taxon>
        <taxon>Hyphomicrobiales</taxon>
        <taxon>Phyllobacteriaceae</taxon>
        <taxon>Allomesorhizobium</taxon>
    </lineage>
</organism>